<name>A0AAV5HSB5_9ROSI</name>
<reference evidence="1 2" key="1">
    <citation type="journal article" date="2021" name="Commun. Biol.">
        <title>The genome of Shorea leprosula (Dipterocarpaceae) highlights the ecological relevance of drought in aseasonal tropical rainforests.</title>
        <authorList>
            <person name="Ng K.K.S."/>
            <person name="Kobayashi M.J."/>
            <person name="Fawcett J.A."/>
            <person name="Hatakeyama M."/>
            <person name="Paape T."/>
            <person name="Ng C.H."/>
            <person name="Ang C.C."/>
            <person name="Tnah L.H."/>
            <person name="Lee C.T."/>
            <person name="Nishiyama T."/>
            <person name="Sese J."/>
            <person name="O'Brien M.J."/>
            <person name="Copetti D."/>
            <person name="Mohd Noor M.I."/>
            <person name="Ong R.C."/>
            <person name="Putra M."/>
            <person name="Sireger I.Z."/>
            <person name="Indrioko S."/>
            <person name="Kosugi Y."/>
            <person name="Izuno A."/>
            <person name="Isagi Y."/>
            <person name="Lee S.L."/>
            <person name="Shimizu K.K."/>
        </authorList>
    </citation>
    <scope>NUCLEOTIDE SEQUENCE [LARGE SCALE GENOMIC DNA]</scope>
    <source>
        <strain evidence="1">214</strain>
    </source>
</reference>
<evidence type="ECO:0000313" key="1">
    <source>
        <dbReference type="EMBL" id="GKU89427.1"/>
    </source>
</evidence>
<dbReference type="AlphaFoldDB" id="A0AAV5HSB5"/>
<comment type="caution">
    <text evidence="1">The sequence shown here is derived from an EMBL/GenBank/DDBJ whole genome shotgun (WGS) entry which is preliminary data.</text>
</comment>
<protein>
    <submittedName>
        <fullName evidence="1">Uncharacterized protein</fullName>
    </submittedName>
</protein>
<proteinExistence type="predicted"/>
<gene>
    <name evidence="1" type="ORF">SLEP1_g3564</name>
</gene>
<dbReference type="Proteomes" id="UP001054252">
    <property type="component" value="Unassembled WGS sequence"/>
</dbReference>
<keyword evidence="2" id="KW-1185">Reference proteome</keyword>
<dbReference type="EMBL" id="BPVZ01000003">
    <property type="protein sequence ID" value="GKU89427.1"/>
    <property type="molecule type" value="Genomic_DNA"/>
</dbReference>
<organism evidence="1 2">
    <name type="scientific">Rubroshorea leprosula</name>
    <dbReference type="NCBI Taxonomy" id="152421"/>
    <lineage>
        <taxon>Eukaryota</taxon>
        <taxon>Viridiplantae</taxon>
        <taxon>Streptophyta</taxon>
        <taxon>Embryophyta</taxon>
        <taxon>Tracheophyta</taxon>
        <taxon>Spermatophyta</taxon>
        <taxon>Magnoliopsida</taxon>
        <taxon>eudicotyledons</taxon>
        <taxon>Gunneridae</taxon>
        <taxon>Pentapetalae</taxon>
        <taxon>rosids</taxon>
        <taxon>malvids</taxon>
        <taxon>Malvales</taxon>
        <taxon>Dipterocarpaceae</taxon>
        <taxon>Rubroshorea</taxon>
    </lineage>
</organism>
<evidence type="ECO:0000313" key="2">
    <source>
        <dbReference type="Proteomes" id="UP001054252"/>
    </source>
</evidence>
<accession>A0AAV5HSB5</accession>
<sequence>MSSQAPCLDGGLRQACNVVCSPNITGVLFHNLVLRKFEGNVEVLAELAELLVLNVS</sequence>